<evidence type="ECO:0000313" key="2">
    <source>
        <dbReference type="EMBL" id="KAL2327560.1"/>
    </source>
</evidence>
<comment type="caution">
    <text evidence="2">The sequence shown here is derived from an EMBL/GenBank/DDBJ whole genome shotgun (WGS) entry which is preliminary data.</text>
</comment>
<dbReference type="PANTHER" id="PTHR33144">
    <property type="entry name" value="OS10G0409366 PROTEIN-RELATED"/>
    <property type="match status" value="1"/>
</dbReference>
<gene>
    <name evidence="2" type="ORF">Fmac_020987</name>
</gene>
<feature type="compositionally biased region" description="Basic and acidic residues" evidence="1">
    <location>
        <begin position="216"/>
        <end position="226"/>
    </location>
</feature>
<dbReference type="EMBL" id="JBGMDY010000007">
    <property type="protein sequence ID" value="KAL2327560.1"/>
    <property type="molecule type" value="Genomic_DNA"/>
</dbReference>
<organism evidence="2 3">
    <name type="scientific">Flemingia macrophylla</name>
    <dbReference type="NCBI Taxonomy" id="520843"/>
    <lineage>
        <taxon>Eukaryota</taxon>
        <taxon>Viridiplantae</taxon>
        <taxon>Streptophyta</taxon>
        <taxon>Embryophyta</taxon>
        <taxon>Tracheophyta</taxon>
        <taxon>Spermatophyta</taxon>
        <taxon>Magnoliopsida</taxon>
        <taxon>eudicotyledons</taxon>
        <taxon>Gunneridae</taxon>
        <taxon>Pentapetalae</taxon>
        <taxon>rosids</taxon>
        <taxon>fabids</taxon>
        <taxon>Fabales</taxon>
        <taxon>Fabaceae</taxon>
        <taxon>Papilionoideae</taxon>
        <taxon>50 kb inversion clade</taxon>
        <taxon>NPAAA clade</taxon>
        <taxon>indigoferoid/millettioid clade</taxon>
        <taxon>Phaseoleae</taxon>
        <taxon>Flemingia</taxon>
    </lineage>
</organism>
<feature type="compositionally biased region" description="Polar residues" evidence="1">
    <location>
        <begin position="283"/>
        <end position="304"/>
    </location>
</feature>
<accession>A0ABD1LXB0</accession>
<proteinExistence type="predicted"/>
<name>A0ABD1LXB0_9FABA</name>
<sequence>MMVSNPKLGMAVLGLGTPVPSVFVAWNTRSKAQKTLERPFQSQNGRSKYFVAGFDASLVWSYADFYNQGTKNTKPLTVNDVWSLSPNERVVVEWNDEDQATADNGALLNRFLGHLARDSDIFPISYTSWKKIPKDYKQNVLNDIIQAKFEVEHNLHVTYVFKSPNIKWREHHQELWQQRDDGTRNRDQLTAVVPEGLNKDQWASFIDYCLDSKTKEKSQKNKDNRNKQVIPHTGGSMSLARKKQKMELECGGKVSKGEIWIATHKHANGESVNEKAKEIGMSDQGSVQPLKVSNHTPTNSEEKE</sequence>
<dbReference type="PANTHER" id="PTHR33144:SF45">
    <property type="entry name" value="TRANSPOSASE TNP1_EN_SPM-LIKE DOMAIN-CONTAINING PROTEIN"/>
    <property type="match status" value="1"/>
</dbReference>
<evidence type="ECO:0000313" key="3">
    <source>
        <dbReference type="Proteomes" id="UP001603857"/>
    </source>
</evidence>
<keyword evidence="3" id="KW-1185">Reference proteome</keyword>
<dbReference type="Proteomes" id="UP001603857">
    <property type="component" value="Unassembled WGS sequence"/>
</dbReference>
<dbReference type="Pfam" id="PF03004">
    <property type="entry name" value="Transposase_24"/>
    <property type="match status" value="1"/>
</dbReference>
<feature type="region of interest" description="Disordered" evidence="1">
    <location>
        <begin position="216"/>
        <end position="246"/>
    </location>
</feature>
<dbReference type="AlphaFoldDB" id="A0ABD1LXB0"/>
<feature type="region of interest" description="Disordered" evidence="1">
    <location>
        <begin position="268"/>
        <end position="304"/>
    </location>
</feature>
<reference evidence="2 3" key="1">
    <citation type="submission" date="2024-08" db="EMBL/GenBank/DDBJ databases">
        <title>Insights into the chromosomal genome structure of Flemingia macrophylla.</title>
        <authorList>
            <person name="Ding Y."/>
            <person name="Zhao Y."/>
            <person name="Bi W."/>
            <person name="Wu M."/>
            <person name="Zhao G."/>
            <person name="Gong Y."/>
            <person name="Li W."/>
            <person name="Zhang P."/>
        </authorList>
    </citation>
    <scope>NUCLEOTIDE SEQUENCE [LARGE SCALE GENOMIC DNA]</scope>
    <source>
        <strain evidence="2">DYQJB</strain>
        <tissue evidence="2">Leaf</tissue>
    </source>
</reference>
<protein>
    <submittedName>
        <fullName evidence="2">Uncharacterized protein</fullName>
    </submittedName>
</protein>
<dbReference type="InterPro" id="IPR004252">
    <property type="entry name" value="Probable_transposase_24"/>
</dbReference>
<evidence type="ECO:0000256" key="1">
    <source>
        <dbReference type="SAM" id="MobiDB-lite"/>
    </source>
</evidence>